<proteinExistence type="predicted"/>
<evidence type="ECO:0000313" key="10">
    <source>
        <dbReference type="Proteomes" id="UP000075398"/>
    </source>
</evidence>
<evidence type="ECO:0000256" key="6">
    <source>
        <dbReference type="ARBA" id="ARBA00023065"/>
    </source>
</evidence>
<keyword evidence="2" id="KW-0813">Transport</keyword>
<dbReference type="GO" id="GO:0008324">
    <property type="term" value="F:monoatomic cation transmembrane transporter activity"/>
    <property type="evidence" value="ECO:0007669"/>
    <property type="project" value="InterPro"/>
</dbReference>
<feature type="transmembrane region" description="Helical" evidence="8">
    <location>
        <begin position="311"/>
        <end position="329"/>
    </location>
</feature>
<organism evidence="9 10">
    <name type="scientific">Candidatus Methanofastidiosum methylothiophilum</name>
    <dbReference type="NCBI Taxonomy" id="1705564"/>
    <lineage>
        <taxon>Archaea</taxon>
        <taxon>Methanobacteriati</taxon>
        <taxon>Methanobacteriota</taxon>
        <taxon>Stenosarchaea group</taxon>
        <taxon>Candidatus Methanofastidiosia</taxon>
        <taxon>Candidatus Methanofastidiosales</taxon>
        <taxon>Candidatus Methanofastidiosaceae</taxon>
        <taxon>Candidatus Methanofastidiosum</taxon>
    </lineage>
</organism>
<gene>
    <name evidence="9" type="ORF">AMQ22_01883</name>
</gene>
<keyword evidence="4 8" id="KW-0812">Transmembrane</keyword>
<evidence type="ECO:0000256" key="5">
    <source>
        <dbReference type="ARBA" id="ARBA00022989"/>
    </source>
</evidence>
<comment type="caution">
    <text evidence="9">The sequence shown here is derived from an EMBL/GenBank/DDBJ whole genome shotgun (WGS) entry which is preliminary data.</text>
</comment>
<dbReference type="GO" id="GO:0030001">
    <property type="term" value="P:metal ion transport"/>
    <property type="evidence" value="ECO:0007669"/>
    <property type="project" value="UniProtKB-ARBA"/>
</dbReference>
<evidence type="ECO:0000256" key="7">
    <source>
        <dbReference type="ARBA" id="ARBA00023136"/>
    </source>
</evidence>
<dbReference type="PANTHER" id="PTHR32024">
    <property type="entry name" value="TRK SYSTEM POTASSIUM UPTAKE PROTEIN TRKG-RELATED"/>
    <property type="match status" value="1"/>
</dbReference>
<feature type="transmembrane region" description="Helical" evidence="8">
    <location>
        <begin position="166"/>
        <end position="185"/>
    </location>
</feature>
<evidence type="ECO:0000313" key="9">
    <source>
        <dbReference type="EMBL" id="KYC48284.1"/>
    </source>
</evidence>
<name>A0A150IUF2_9EURY</name>
<dbReference type="Pfam" id="PF02386">
    <property type="entry name" value="TrkH"/>
    <property type="match status" value="1"/>
</dbReference>
<keyword evidence="5 8" id="KW-1133">Transmembrane helix</keyword>
<feature type="transmembrane region" description="Helical" evidence="8">
    <location>
        <begin position="21"/>
        <end position="42"/>
    </location>
</feature>
<feature type="transmembrane region" description="Helical" evidence="8">
    <location>
        <begin position="406"/>
        <end position="427"/>
    </location>
</feature>
<dbReference type="InterPro" id="IPR003445">
    <property type="entry name" value="Cat_transpt"/>
</dbReference>
<evidence type="ECO:0000256" key="3">
    <source>
        <dbReference type="ARBA" id="ARBA00022475"/>
    </source>
</evidence>
<evidence type="ECO:0000256" key="4">
    <source>
        <dbReference type="ARBA" id="ARBA00022692"/>
    </source>
</evidence>
<feature type="transmembrane region" description="Helical" evidence="8">
    <location>
        <begin position="128"/>
        <end position="154"/>
    </location>
</feature>
<dbReference type="Proteomes" id="UP000075398">
    <property type="component" value="Unassembled WGS sequence"/>
</dbReference>
<feature type="transmembrane region" description="Helical" evidence="8">
    <location>
        <begin position="280"/>
        <end position="305"/>
    </location>
</feature>
<protein>
    <submittedName>
        <fullName evidence="9">Potassium transporter</fullName>
    </submittedName>
</protein>
<feature type="transmembrane region" description="Helical" evidence="8">
    <location>
        <begin position="376"/>
        <end position="394"/>
    </location>
</feature>
<feature type="transmembrane region" description="Helical" evidence="8">
    <location>
        <begin position="197"/>
        <end position="220"/>
    </location>
</feature>
<evidence type="ECO:0000256" key="1">
    <source>
        <dbReference type="ARBA" id="ARBA00004651"/>
    </source>
</evidence>
<evidence type="ECO:0000256" key="2">
    <source>
        <dbReference type="ARBA" id="ARBA00022448"/>
    </source>
</evidence>
<comment type="subcellular location">
    <subcellularLocation>
        <location evidence="1">Cell membrane</location>
        <topology evidence="1">Multi-pass membrane protein</topology>
    </subcellularLocation>
</comment>
<dbReference type="AlphaFoldDB" id="A0A150IUF2"/>
<dbReference type="PANTHER" id="PTHR32024:SF1">
    <property type="entry name" value="KTR SYSTEM POTASSIUM UPTAKE PROTEIN B"/>
    <property type="match status" value="1"/>
</dbReference>
<accession>A0A150IUF2</accession>
<reference evidence="9 10" key="1">
    <citation type="journal article" date="2016" name="ISME J.">
        <title>Chasing the elusive Euryarchaeota class WSA2: genomes reveal a uniquely fastidious methyl-reducing methanogen.</title>
        <authorList>
            <person name="Nobu M.K."/>
            <person name="Narihiro T."/>
            <person name="Kuroda K."/>
            <person name="Mei R."/>
            <person name="Liu W.T."/>
        </authorList>
    </citation>
    <scope>NUCLEOTIDE SEQUENCE [LARGE SCALE GENOMIC DNA]</scope>
    <source>
        <strain evidence="9">U1lsi0528_Bin055</strain>
    </source>
</reference>
<feature type="transmembrane region" description="Helical" evidence="8">
    <location>
        <begin position="82"/>
        <end position="107"/>
    </location>
</feature>
<evidence type="ECO:0000256" key="8">
    <source>
        <dbReference type="SAM" id="Phobius"/>
    </source>
</evidence>
<feature type="transmembrane region" description="Helical" evidence="8">
    <location>
        <begin position="350"/>
        <end position="370"/>
    </location>
</feature>
<sequence>MDWMKKITIEKIWDILTPIQLLIIGYISITIIGSLLLILPFASSSGISQNYIDALFTSTSASTTTGLIIEDTGAYYSLFGQVIILLLFQIGALGYMIGVTLMVLGLGGKISITDRILLRESVKRPTTVDMIWFVKIITIITFTIEALGALVLSIYWTKDFGFSSGLYLGIFHSVSAFCTAGFSLFKDGFIGYQDSILINLALSILCILGAIGFFVIYDVLRFTRASYKKEQKKISVYTKFSFLLTLLLILTGFIVIFISEGDSIMTSIFQSISSSSTTGFNSVDISTMGLPSLFIMMVLMFIGASSGGTGGGMKSSTFGVLILFTYYLLRGKKDLNIFKRVIAPEKIEKAFGIFITSLIFIVVALCILLFTEEFTFIAILFEIVSALGTVGLSLGITPYLSSVGKLVIISLMLIGRVGPLAIGFSLLGKKKEISFKYPKADIFVG</sequence>
<keyword evidence="3" id="KW-1003">Cell membrane</keyword>
<keyword evidence="7 8" id="KW-0472">Membrane</keyword>
<feature type="transmembrane region" description="Helical" evidence="8">
    <location>
        <begin position="240"/>
        <end position="259"/>
    </location>
</feature>
<dbReference type="EMBL" id="LNGC01000134">
    <property type="protein sequence ID" value="KYC48284.1"/>
    <property type="molecule type" value="Genomic_DNA"/>
</dbReference>
<dbReference type="GO" id="GO:0005886">
    <property type="term" value="C:plasma membrane"/>
    <property type="evidence" value="ECO:0007669"/>
    <property type="project" value="UniProtKB-SubCell"/>
</dbReference>
<keyword evidence="6" id="KW-0406">Ion transport</keyword>